<protein>
    <submittedName>
        <fullName evidence="2">Uncharacterized protein</fullName>
    </submittedName>
</protein>
<evidence type="ECO:0000256" key="1">
    <source>
        <dbReference type="SAM" id="MobiDB-lite"/>
    </source>
</evidence>
<dbReference type="InterPro" id="IPR006502">
    <property type="entry name" value="PDDEXK-like"/>
</dbReference>
<evidence type="ECO:0000313" key="2">
    <source>
        <dbReference type="EMBL" id="EEE64386.1"/>
    </source>
</evidence>
<feature type="region of interest" description="Disordered" evidence="1">
    <location>
        <begin position="34"/>
        <end position="56"/>
    </location>
</feature>
<dbReference type="NCBIfam" id="TIGR01615">
    <property type="entry name" value="A_thal_3542"/>
    <property type="match status" value="1"/>
</dbReference>
<dbReference type="Pfam" id="PF04720">
    <property type="entry name" value="PDDEXK_6"/>
    <property type="match status" value="1"/>
</dbReference>
<dbReference type="PANTHER" id="PTHR31579">
    <property type="entry name" value="OS03G0796600 PROTEIN"/>
    <property type="match status" value="1"/>
</dbReference>
<gene>
    <name evidence="2" type="ORF">OsJ_19228</name>
</gene>
<accession>B9FGT9</accession>
<feature type="compositionally biased region" description="Acidic residues" evidence="1">
    <location>
        <begin position="42"/>
        <end position="52"/>
    </location>
</feature>
<dbReference type="Proteomes" id="UP000007752">
    <property type="component" value="Chromosome 5"/>
</dbReference>
<dbReference type="PANTHER" id="PTHR31579:SF46">
    <property type="entry name" value="OS05G0519300 PROTEIN"/>
    <property type="match status" value="1"/>
</dbReference>
<reference evidence="2" key="1">
    <citation type="journal article" date="2005" name="PLoS Biol.">
        <title>The genomes of Oryza sativa: a history of duplications.</title>
        <authorList>
            <person name="Yu J."/>
            <person name="Wang J."/>
            <person name="Lin W."/>
            <person name="Li S."/>
            <person name="Li H."/>
            <person name="Zhou J."/>
            <person name="Ni P."/>
            <person name="Dong W."/>
            <person name="Hu S."/>
            <person name="Zeng C."/>
            <person name="Zhang J."/>
            <person name="Zhang Y."/>
            <person name="Li R."/>
            <person name="Xu Z."/>
            <person name="Li S."/>
            <person name="Li X."/>
            <person name="Zheng H."/>
            <person name="Cong L."/>
            <person name="Lin L."/>
            <person name="Yin J."/>
            <person name="Geng J."/>
            <person name="Li G."/>
            <person name="Shi J."/>
            <person name="Liu J."/>
            <person name="Lv H."/>
            <person name="Li J."/>
            <person name="Wang J."/>
            <person name="Deng Y."/>
            <person name="Ran L."/>
            <person name="Shi X."/>
            <person name="Wang X."/>
            <person name="Wu Q."/>
            <person name="Li C."/>
            <person name="Ren X."/>
            <person name="Wang J."/>
            <person name="Wang X."/>
            <person name="Li D."/>
            <person name="Liu D."/>
            <person name="Zhang X."/>
            <person name="Ji Z."/>
            <person name="Zhao W."/>
            <person name="Sun Y."/>
            <person name="Zhang Z."/>
            <person name="Bao J."/>
            <person name="Han Y."/>
            <person name="Dong L."/>
            <person name="Ji J."/>
            <person name="Chen P."/>
            <person name="Wu S."/>
            <person name="Liu J."/>
            <person name="Xiao Y."/>
            <person name="Bu D."/>
            <person name="Tan J."/>
            <person name="Yang L."/>
            <person name="Ye C."/>
            <person name="Zhang J."/>
            <person name="Xu J."/>
            <person name="Zhou Y."/>
            <person name="Yu Y."/>
            <person name="Zhang B."/>
            <person name="Zhuang S."/>
            <person name="Wei H."/>
            <person name="Liu B."/>
            <person name="Lei M."/>
            <person name="Yu H."/>
            <person name="Li Y."/>
            <person name="Xu H."/>
            <person name="Wei S."/>
            <person name="He X."/>
            <person name="Fang L."/>
            <person name="Zhang Z."/>
            <person name="Zhang Y."/>
            <person name="Huang X."/>
            <person name="Su Z."/>
            <person name="Tong W."/>
            <person name="Li J."/>
            <person name="Tong Z."/>
            <person name="Li S."/>
            <person name="Ye J."/>
            <person name="Wang L."/>
            <person name="Fang L."/>
            <person name="Lei T."/>
            <person name="Chen C."/>
            <person name="Chen H."/>
            <person name="Xu Z."/>
            <person name="Li H."/>
            <person name="Huang H."/>
            <person name="Zhang F."/>
            <person name="Xu H."/>
            <person name="Li N."/>
            <person name="Zhao C."/>
            <person name="Li S."/>
            <person name="Dong L."/>
            <person name="Huang Y."/>
            <person name="Li L."/>
            <person name="Xi Y."/>
            <person name="Qi Q."/>
            <person name="Li W."/>
            <person name="Zhang B."/>
            <person name="Hu W."/>
            <person name="Zhang Y."/>
            <person name="Tian X."/>
            <person name="Jiao Y."/>
            <person name="Liang X."/>
            <person name="Jin J."/>
            <person name="Gao L."/>
            <person name="Zheng W."/>
            <person name="Hao B."/>
            <person name="Liu S."/>
            <person name="Wang W."/>
            <person name="Yuan L."/>
            <person name="Cao M."/>
            <person name="McDermott J."/>
            <person name="Samudrala R."/>
            <person name="Wang J."/>
            <person name="Wong G.K."/>
            <person name="Yang H."/>
        </authorList>
    </citation>
    <scope>NUCLEOTIDE SEQUENCE [LARGE SCALE GENOMIC DNA]</scope>
</reference>
<proteinExistence type="predicted"/>
<name>B9FGT9_ORYSJ</name>
<dbReference type="AlphaFoldDB" id="B9FGT9"/>
<sequence>MVVEEAVVAAGNEMSLSNMVLGFYEEAELQSSPPGDCAAAAGDDDDGSDDEGSGGAAKCRAFWKEQQSQLYEALAKMSSAESRIQADAEEAMRQMRAAAAGACSCASRGAAAAAAGSGGCRSCTLRFLAERLRDAGYNSAICRSKWPRSPEIPSGEHSYVDVVAPTRSGKAVRVVVEPSFRGEFEMARGGAGYRALVASLPEAFVGRADRLRGVVRVMCAAAKQCARESGMHMAPWRKQRYMEAKWLAKPERVAPPGKAGGAGEPVAVGLPLLPLLPGMTNRQMQPKFRASMLTLDFGGRTAVEVV</sequence>
<organism evidence="2">
    <name type="scientific">Oryza sativa subsp. japonica</name>
    <name type="common">Rice</name>
    <dbReference type="NCBI Taxonomy" id="39947"/>
    <lineage>
        <taxon>Eukaryota</taxon>
        <taxon>Viridiplantae</taxon>
        <taxon>Streptophyta</taxon>
        <taxon>Embryophyta</taxon>
        <taxon>Tracheophyta</taxon>
        <taxon>Spermatophyta</taxon>
        <taxon>Magnoliopsida</taxon>
        <taxon>Liliopsida</taxon>
        <taxon>Poales</taxon>
        <taxon>Poaceae</taxon>
        <taxon>BOP clade</taxon>
        <taxon>Oryzoideae</taxon>
        <taxon>Oryzeae</taxon>
        <taxon>Oryzinae</taxon>
        <taxon>Oryza</taxon>
        <taxon>Oryza sativa</taxon>
    </lineage>
</organism>
<dbReference type="EMBL" id="CM000142">
    <property type="protein sequence ID" value="EEE64386.1"/>
    <property type="molecule type" value="Genomic_DNA"/>
</dbReference>
<reference evidence="2" key="2">
    <citation type="submission" date="2008-12" db="EMBL/GenBank/DDBJ databases">
        <title>Improved gene annotation of the rice (Oryza sativa) genomes.</title>
        <authorList>
            <person name="Wang J."/>
            <person name="Li R."/>
            <person name="Fan W."/>
            <person name="Huang Q."/>
            <person name="Zhang J."/>
            <person name="Zhou Y."/>
            <person name="Hu Y."/>
            <person name="Zi S."/>
            <person name="Li J."/>
            <person name="Ni P."/>
            <person name="Zheng H."/>
            <person name="Zhang Y."/>
            <person name="Zhao M."/>
            <person name="Hao Q."/>
            <person name="McDermott J."/>
            <person name="Samudrala R."/>
            <person name="Kristiansen K."/>
            <person name="Wong G.K.-S."/>
        </authorList>
    </citation>
    <scope>NUCLEOTIDE SEQUENCE</scope>
</reference>